<dbReference type="GO" id="GO:0043190">
    <property type="term" value="C:ATP-binding cassette (ABC) transporter complex"/>
    <property type="evidence" value="ECO:0007669"/>
    <property type="project" value="InterPro"/>
</dbReference>
<dbReference type="InterPro" id="IPR000914">
    <property type="entry name" value="SBP_5_dom"/>
</dbReference>
<evidence type="ECO:0000313" key="4">
    <source>
        <dbReference type="EMBL" id="HJG80490.1"/>
    </source>
</evidence>
<accession>A0A921ME01</accession>
<dbReference type="PANTHER" id="PTHR30290:SF38">
    <property type="entry name" value="D,D-DIPEPTIDE-BINDING PERIPLASMIC PROTEIN DDPA-RELATED"/>
    <property type="match status" value="1"/>
</dbReference>
<dbReference type="EMBL" id="DYUK01000187">
    <property type="protein sequence ID" value="HJG80490.1"/>
    <property type="molecule type" value="Genomic_DNA"/>
</dbReference>
<proteinExistence type="predicted"/>
<dbReference type="SUPFAM" id="SSF53850">
    <property type="entry name" value="Periplasmic binding protein-like II"/>
    <property type="match status" value="1"/>
</dbReference>
<dbReference type="Pfam" id="PF00496">
    <property type="entry name" value="SBP_bac_5"/>
    <property type="match status" value="1"/>
</dbReference>
<dbReference type="InterPro" id="IPR039424">
    <property type="entry name" value="SBP_5"/>
</dbReference>
<keyword evidence="1 2" id="KW-0732">Signal</keyword>
<feature type="chain" id="PRO_5037761137" evidence="2">
    <location>
        <begin position="28"/>
        <end position="504"/>
    </location>
</feature>
<dbReference type="Gene3D" id="3.10.105.10">
    <property type="entry name" value="Dipeptide-binding Protein, Domain 3"/>
    <property type="match status" value="1"/>
</dbReference>
<protein>
    <submittedName>
        <fullName evidence="4">ABC transporter substrate-binding protein</fullName>
    </submittedName>
</protein>
<evidence type="ECO:0000313" key="5">
    <source>
        <dbReference type="Proteomes" id="UP000784435"/>
    </source>
</evidence>
<gene>
    <name evidence="4" type="ORF">K8V08_08770</name>
</gene>
<dbReference type="GO" id="GO:0042597">
    <property type="term" value="C:periplasmic space"/>
    <property type="evidence" value="ECO:0007669"/>
    <property type="project" value="UniProtKB-ARBA"/>
</dbReference>
<evidence type="ECO:0000259" key="3">
    <source>
        <dbReference type="Pfam" id="PF00496"/>
    </source>
</evidence>
<dbReference type="PIRSF" id="PIRSF002741">
    <property type="entry name" value="MppA"/>
    <property type="match status" value="1"/>
</dbReference>
<organism evidence="4 5">
    <name type="scientific">Brevibacterium senegalense</name>
    <dbReference type="NCBI Taxonomy" id="1033736"/>
    <lineage>
        <taxon>Bacteria</taxon>
        <taxon>Bacillati</taxon>
        <taxon>Actinomycetota</taxon>
        <taxon>Actinomycetes</taxon>
        <taxon>Micrococcales</taxon>
        <taxon>Brevibacteriaceae</taxon>
        <taxon>Brevibacterium</taxon>
    </lineage>
</organism>
<reference evidence="4" key="2">
    <citation type="submission" date="2021-09" db="EMBL/GenBank/DDBJ databases">
        <authorList>
            <person name="Gilroy R."/>
        </authorList>
    </citation>
    <scope>NUCLEOTIDE SEQUENCE</scope>
    <source>
        <strain evidence="4">ChiGjej5B5-7349</strain>
    </source>
</reference>
<evidence type="ECO:0000256" key="2">
    <source>
        <dbReference type="SAM" id="SignalP"/>
    </source>
</evidence>
<feature type="domain" description="Solute-binding protein family 5" evidence="3">
    <location>
        <begin position="75"/>
        <end position="423"/>
    </location>
</feature>
<sequence length="504" mass="55474">MIRSWLARSTALVSCLFLAACGSLASAQSQLDELTVAMSSDLSSFDPATGNAGSDHVFLYPVYDTLIDFDPETTEPKPGLAESWEYTDDLTLELKLREGVTFHDGEEFNAEAVAENLNRSRAEGTNLVSELASISDVVATDDYTVEIRLSEPDSALPLILSDRSGMMVSPKSLEDPESLGSNPVGTGPWKLVDWNRGSAVKYTKYDDYWNDDVDVTPNLTLRVFTDPKTRVDSLITNQVDLSYQVGASDAEGLALNEAITVESSPSMRVRMVYLDLSDDLIADQQVREALNIAIDRDQLANVGFFGYAQPASTYFPTTHWASVEEEAAYDYDPDRARELISDAGAEGANVSILLPNDANTVRIAEILRYSFNDVGLNVELKPRELVQSTTEYFDEHRDPALLSAWTGRPDPAQTYAQLLAESGYYNAGSVAPPGLEDAVEESNTHTDNEDRAVSLKEAGRLDREFSTFVPLVFEDSIVAYANHVQGYQPNLLGKPKFTTIHEVR</sequence>
<dbReference type="GO" id="GO:1904680">
    <property type="term" value="F:peptide transmembrane transporter activity"/>
    <property type="evidence" value="ECO:0007669"/>
    <property type="project" value="TreeGrafter"/>
</dbReference>
<dbReference type="Gene3D" id="3.40.190.10">
    <property type="entry name" value="Periplasmic binding protein-like II"/>
    <property type="match status" value="1"/>
</dbReference>
<dbReference type="AlphaFoldDB" id="A0A921ME01"/>
<reference evidence="4" key="1">
    <citation type="journal article" date="2021" name="PeerJ">
        <title>Extensive microbial diversity within the chicken gut microbiome revealed by metagenomics and culture.</title>
        <authorList>
            <person name="Gilroy R."/>
            <person name="Ravi A."/>
            <person name="Getino M."/>
            <person name="Pursley I."/>
            <person name="Horton D.L."/>
            <person name="Alikhan N.F."/>
            <person name="Baker D."/>
            <person name="Gharbi K."/>
            <person name="Hall N."/>
            <person name="Watson M."/>
            <person name="Adriaenssens E.M."/>
            <person name="Foster-Nyarko E."/>
            <person name="Jarju S."/>
            <person name="Secka A."/>
            <person name="Antonio M."/>
            <person name="Oren A."/>
            <person name="Chaudhuri R.R."/>
            <person name="La Ragione R."/>
            <person name="Hildebrand F."/>
            <person name="Pallen M.J."/>
        </authorList>
    </citation>
    <scope>NUCLEOTIDE SEQUENCE</scope>
    <source>
        <strain evidence="4">ChiGjej5B5-7349</strain>
    </source>
</reference>
<dbReference type="PANTHER" id="PTHR30290">
    <property type="entry name" value="PERIPLASMIC BINDING COMPONENT OF ABC TRANSPORTER"/>
    <property type="match status" value="1"/>
</dbReference>
<feature type="signal peptide" evidence="2">
    <location>
        <begin position="1"/>
        <end position="27"/>
    </location>
</feature>
<dbReference type="Proteomes" id="UP000784435">
    <property type="component" value="Unassembled WGS sequence"/>
</dbReference>
<dbReference type="PROSITE" id="PS51257">
    <property type="entry name" value="PROKAR_LIPOPROTEIN"/>
    <property type="match status" value="1"/>
</dbReference>
<dbReference type="Gene3D" id="3.90.76.10">
    <property type="entry name" value="Dipeptide-binding Protein, Domain 1"/>
    <property type="match status" value="1"/>
</dbReference>
<dbReference type="InterPro" id="IPR030678">
    <property type="entry name" value="Peptide/Ni-bd"/>
</dbReference>
<evidence type="ECO:0000256" key="1">
    <source>
        <dbReference type="ARBA" id="ARBA00022729"/>
    </source>
</evidence>
<name>A0A921ME01_9MICO</name>
<comment type="caution">
    <text evidence="4">The sequence shown here is derived from an EMBL/GenBank/DDBJ whole genome shotgun (WGS) entry which is preliminary data.</text>
</comment>
<dbReference type="GO" id="GO:0015833">
    <property type="term" value="P:peptide transport"/>
    <property type="evidence" value="ECO:0007669"/>
    <property type="project" value="TreeGrafter"/>
</dbReference>